<evidence type="ECO:0000313" key="7">
    <source>
        <dbReference type="EMBL" id="CAB4770923.1"/>
    </source>
</evidence>
<dbReference type="EMBL" id="CAEZXO010000001">
    <property type="protein sequence ID" value="CAB4683249.1"/>
    <property type="molecule type" value="Genomic_DNA"/>
</dbReference>
<dbReference type="EMBL" id="CAFBOC010000003">
    <property type="protein sequence ID" value="CAB4971061.1"/>
    <property type="molecule type" value="Genomic_DNA"/>
</dbReference>
<protein>
    <submittedName>
        <fullName evidence="11">Unannotated protein</fullName>
    </submittedName>
</protein>
<proteinExistence type="inferred from homology"/>
<dbReference type="InterPro" id="IPR029066">
    <property type="entry name" value="PLP-binding_barrel"/>
</dbReference>
<dbReference type="InterPro" id="IPR042208">
    <property type="entry name" value="D-ser_dehydrat-like_sf"/>
</dbReference>
<dbReference type="SMART" id="SM01119">
    <property type="entry name" value="D-ser_dehydrat"/>
    <property type="match status" value="1"/>
</dbReference>
<evidence type="ECO:0000259" key="3">
    <source>
        <dbReference type="SMART" id="SM01119"/>
    </source>
</evidence>
<evidence type="ECO:0000313" key="11">
    <source>
        <dbReference type="EMBL" id="CAB4971061.1"/>
    </source>
</evidence>
<dbReference type="SUPFAM" id="SSF51419">
    <property type="entry name" value="PLP-binding barrel"/>
    <property type="match status" value="1"/>
</dbReference>
<evidence type="ECO:0000256" key="2">
    <source>
        <dbReference type="ARBA" id="ARBA00023239"/>
    </source>
</evidence>
<sequence length="419" mass="46434">MAQELLTLNGLSKKTIDSTYKGMPEAMRGKTFAEFLATKPNIFSSGFHFPIATLRKSALDNNLERMRQYCKEVGASLAPHVKTTMSPQIAQMQIDHGAWALTVANFSQARVFLDYGFNRIIIANEIVDPAAIREIGKRNLEPNTQIIFYVDSAEGLSIIREALKTLPQAKVFLFIEIGLDGGRGGIRDIEGAKKLAQEIDGDPHLFVLGVSGFEGIISGADRSAEGLQMVADFCAKIVAAARLVAPYVRTEKIILTAGGSAFFDVVVQEFSKYEAPFHMVLRSGGYVTHDHWSYQKVYPFTQMSLDKQLLPSIELWAQVLTQPEKGLAILNLGKRDVGNDADNPFPVKRFHGKVLPLEAKVDHLNDQHGYLHFGGGQEVTIADVIGLGISHPCTTFDKWKLFVLVDDNYDVVDFIHTFF</sequence>
<dbReference type="Gene3D" id="2.40.37.20">
    <property type="entry name" value="D-serine dehydratase-like domain"/>
    <property type="match status" value="1"/>
</dbReference>
<keyword evidence="2" id="KW-0456">Lyase</keyword>
<dbReference type="EMBL" id="CAESAE010000005">
    <property type="protein sequence ID" value="CAB4339962.1"/>
    <property type="molecule type" value="Genomic_DNA"/>
</dbReference>
<dbReference type="EMBL" id="CAEZZW010000001">
    <property type="protein sequence ID" value="CAB4770923.1"/>
    <property type="molecule type" value="Genomic_DNA"/>
</dbReference>
<dbReference type="AlphaFoldDB" id="A0A6J7LRH5"/>
<dbReference type="GO" id="GO:0016829">
    <property type="term" value="F:lyase activity"/>
    <property type="evidence" value="ECO:0007669"/>
    <property type="project" value="UniProtKB-KW"/>
</dbReference>
<dbReference type="Pfam" id="PF01168">
    <property type="entry name" value="Ala_racemase_N"/>
    <property type="match status" value="1"/>
</dbReference>
<evidence type="ECO:0000313" key="9">
    <source>
        <dbReference type="EMBL" id="CAB4860999.1"/>
    </source>
</evidence>
<dbReference type="PANTHER" id="PTHR28004:SF8">
    <property type="entry name" value="D-SERINE DEAMINASE"/>
    <property type="match status" value="1"/>
</dbReference>
<comment type="similarity">
    <text evidence="1">Belongs to the DSD1 family.</text>
</comment>
<evidence type="ECO:0000313" key="5">
    <source>
        <dbReference type="EMBL" id="CAB4683249.1"/>
    </source>
</evidence>
<organism evidence="11">
    <name type="scientific">freshwater metagenome</name>
    <dbReference type="NCBI Taxonomy" id="449393"/>
    <lineage>
        <taxon>unclassified sequences</taxon>
        <taxon>metagenomes</taxon>
        <taxon>ecological metagenomes</taxon>
    </lineage>
</organism>
<dbReference type="EMBL" id="CAFBLD010000003">
    <property type="protein sequence ID" value="CAB4860999.1"/>
    <property type="molecule type" value="Genomic_DNA"/>
</dbReference>
<evidence type="ECO:0000313" key="10">
    <source>
        <dbReference type="EMBL" id="CAB4940798.1"/>
    </source>
</evidence>
<evidence type="ECO:0000313" key="6">
    <source>
        <dbReference type="EMBL" id="CAB4731631.1"/>
    </source>
</evidence>
<evidence type="ECO:0000313" key="12">
    <source>
        <dbReference type="EMBL" id="CAB5070031.1"/>
    </source>
</evidence>
<dbReference type="EMBL" id="CAFBNH010000003">
    <property type="protein sequence ID" value="CAB4940798.1"/>
    <property type="molecule type" value="Genomic_DNA"/>
</dbReference>
<evidence type="ECO:0000256" key="1">
    <source>
        <dbReference type="ARBA" id="ARBA00005323"/>
    </source>
</evidence>
<dbReference type="Gene3D" id="3.20.20.10">
    <property type="entry name" value="Alanine racemase"/>
    <property type="match status" value="1"/>
</dbReference>
<dbReference type="EMBL" id="CAEZYM010000013">
    <property type="protein sequence ID" value="CAB4731631.1"/>
    <property type="molecule type" value="Genomic_DNA"/>
</dbReference>
<dbReference type="InterPro" id="IPR001608">
    <property type="entry name" value="Ala_racemase_N"/>
</dbReference>
<dbReference type="InterPro" id="IPR026956">
    <property type="entry name" value="D-ser_dehydrat-like_dom"/>
</dbReference>
<evidence type="ECO:0000313" key="8">
    <source>
        <dbReference type="EMBL" id="CAB4818116.1"/>
    </source>
</evidence>
<name>A0A6J7LRH5_9ZZZZ</name>
<dbReference type="EMBL" id="CAFBQX010000001">
    <property type="protein sequence ID" value="CAB5070031.1"/>
    <property type="molecule type" value="Genomic_DNA"/>
</dbReference>
<dbReference type="PANTHER" id="PTHR28004">
    <property type="entry name" value="ZGC:162816-RELATED"/>
    <property type="match status" value="1"/>
</dbReference>
<gene>
    <name evidence="5" type="ORF">UFOPK2510_00093</name>
    <name evidence="6" type="ORF">UFOPK2718_01287</name>
    <name evidence="7" type="ORF">UFOPK2936_00183</name>
    <name evidence="8" type="ORF">UFOPK3174_00030</name>
    <name evidence="9" type="ORF">UFOPK3328_00478</name>
    <name evidence="10" type="ORF">UFOPK3779_00513</name>
    <name evidence="11" type="ORF">UFOPK3913_00420</name>
    <name evidence="4" type="ORF">UFOPK4107_00912</name>
    <name evidence="12" type="ORF">UFOPK4403_00246</name>
</gene>
<dbReference type="Pfam" id="PF14031">
    <property type="entry name" value="D-ser_dehydrat"/>
    <property type="match status" value="1"/>
</dbReference>
<evidence type="ECO:0000313" key="4">
    <source>
        <dbReference type="EMBL" id="CAB4339962.1"/>
    </source>
</evidence>
<accession>A0A6J7LRH5</accession>
<feature type="domain" description="D-serine dehydratase-like" evidence="3">
    <location>
        <begin position="312"/>
        <end position="406"/>
    </location>
</feature>
<dbReference type="InterPro" id="IPR051466">
    <property type="entry name" value="D-amino_acid_metab_enzyme"/>
</dbReference>
<dbReference type="EMBL" id="CAFABH010000001">
    <property type="protein sequence ID" value="CAB4818116.1"/>
    <property type="molecule type" value="Genomic_DNA"/>
</dbReference>
<reference evidence="11" key="1">
    <citation type="submission" date="2020-05" db="EMBL/GenBank/DDBJ databases">
        <authorList>
            <person name="Chiriac C."/>
            <person name="Salcher M."/>
            <person name="Ghai R."/>
            <person name="Kavagutti S V."/>
        </authorList>
    </citation>
    <scope>NUCLEOTIDE SEQUENCE</scope>
</reference>